<keyword evidence="1" id="KW-0472">Membrane</keyword>
<evidence type="ECO:0000256" key="1">
    <source>
        <dbReference type="SAM" id="Phobius"/>
    </source>
</evidence>
<reference evidence="2" key="1">
    <citation type="submission" date="2020-05" db="UniProtKB">
        <authorList>
            <consortium name="EnsemblMetazoa"/>
        </authorList>
    </citation>
    <scope>IDENTIFICATION</scope>
    <source>
        <strain evidence="2">TTRI</strain>
    </source>
</reference>
<organism evidence="2 3">
    <name type="scientific">Glossina austeni</name>
    <name type="common">Savannah tsetse fly</name>
    <dbReference type="NCBI Taxonomy" id="7395"/>
    <lineage>
        <taxon>Eukaryota</taxon>
        <taxon>Metazoa</taxon>
        <taxon>Ecdysozoa</taxon>
        <taxon>Arthropoda</taxon>
        <taxon>Hexapoda</taxon>
        <taxon>Insecta</taxon>
        <taxon>Pterygota</taxon>
        <taxon>Neoptera</taxon>
        <taxon>Endopterygota</taxon>
        <taxon>Diptera</taxon>
        <taxon>Brachycera</taxon>
        <taxon>Muscomorpha</taxon>
        <taxon>Hippoboscoidea</taxon>
        <taxon>Glossinidae</taxon>
        <taxon>Glossina</taxon>
    </lineage>
</organism>
<dbReference type="Proteomes" id="UP000078200">
    <property type="component" value="Unassembled WGS sequence"/>
</dbReference>
<feature type="transmembrane region" description="Helical" evidence="1">
    <location>
        <begin position="81"/>
        <end position="103"/>
    </location>
</feature>
<sequence>MCSKGKQVCRHREHQFCIRIAHAMDALTYSKYVMTTIGSHYSNQLINLGSPERRQRKKFAVRNGFLQEPPIKSPKNQIKKMIALAVNEEIICIMFAINAYNGIKLNMLTLVL</sequence>
<keyword evidence="1" id="KW-0812">Transmembrane</keyword>
<proteinExistence type="predicted"/>
<evidence type="ECO:0000313" key="2">
    <source>
        <dbReference type="EnsemblMetazoa" id="GAUT003500-PA"/>
    </source>
</evidence>
<protein>
    <submittedName>
        <fullName evidence="2">Uncharacterized protein</fullName>
    </submittedName>
</protein>
<name>A0A1A9UFT5_GLOAU</name>
<dbReference type="EnsemblMetazoa" id="GAUT003500-RA">
    <property type="protein sequence ID" value="GAUT003500-PA"/>
    <property type="gene ID" value="GAUT003500"/>
</dbReference>
<keyword evidence="3" id="KW-1185">Reference proteome</keyword>
<dbReference type="VEuPathDB" id="VectorBase:GAUT003500"/>
<keyword evidence="1" id="KW-1133">Transmembrane helix</keyword>
<accession>A0A1A9UFT5</accession>
<evidence type="ECO:0000313" key="3">
    <source>
        <dbReference type="Proteomes" id="UP000078200"/>
    </source>
</evidence>
<dbReference type="AlphaFoldDB" id="A0A1A9UFT5"/>